<evidence type="ECO:0000256" key="1">
    <source>
        <dbReference type="SAM" id="MobiDB-lite"/>
    </source>
</evidence>
<feature type="non-terminal residue" evidence="2">
    <location>
        <position position="1"/>
    </location>
</feature>
<sequence>LPEAKTDEGETTSQGSKAEELDPKALMEIDRVGWDWRYMANDG</sequence>
<accession>A0A699SHW2</accession>
<evidence type="ECO:0000313" key="2">
    <source>
        <dbReference type="EMBL" id="GFC97274.1"/>
    </source>
</evidence>
<gene>
    <name evidence="2" type="ORF">Tci_869244</name>
</gene>
<feature type="region of interest" description="Disordered" evidence="1">
    <location>
        <begin position="1"/>
        <end position="24"/>
    </location>
</feature>
<name>A0A699SHW2_TANCI</name>
<comment type="caution">
    <text evidence="2">The sequence shown here is derived from an EMBL/GenBank/DDBJ whole genome shotgun (WGS) entry which is preliminary data.</text>
</comment>
<protein>
    <submittedName>
        <fullName evidence="2">Uncharacterized protein</fullName>
    </submittedName>
</protein>
<reference evidence="2" key="1">
    <citation type="journal article" date="2019" name="Sci. Rep.">
        <title>Draft genome of Tanacetum cinerariifolium, the natural source of mosquito coil.</title>
        <authorList>
            <person name="Yamashiro T."/>
            <person name="Shiraishi A."/>
            <person name="Satake H."/>
            <person name="Nakayama K."/>
        </authorList>
    </citation>
    <scope>NUCLEOTIDE SEQUENCE</scope>
</reference>
<dbReference type="AlphaFoldDB" id="A0A699SHW2"/>
<dbReference type="EMBL" id="BKCJ011165099">
    <property type="protein sequence ID" value="GFC97274.1"/>
    <property type="molecule type" value="Genomic_DNA"/>
</dbReference>
<proteinExistence type="predicted"/>
<organism evidence="2">
    <name type="scientific">Tanacetum cinerariifolium</name>
    <name type="common">Dalmatian daisy</name>
    <name type="synonym">Chrysanthemum cinerariifolium</name>
    <dbReference type="NCBI Taxonomy" id="118510"/>
    <lineage>
        <taxon>Eukaryota</taxon>
        <taxon>Viridiplantae</taxon>
        <taxon>Streptophyta</taxon>
        <taxon>Embryophyta</taxon>
        <taxon>Tracheophyta</taxon>
        <taxon>Spermatophyta</taxon>
        <taxon>Magnoliopsida</taxon>
        <taxon>eudicotyledons</taxon>
        <taxon>Gunneridae</taxon>
        <taxon>Pentapetalae</taxon>
        <taxon>asterids</taxon>
        <taxon>campanulids</taxon>
        <taxon>Asterales</taxon>
        <taxon>Asteraceae</taxon>
        <taxon>Asteroideae</taxon>
        <taxon>Anthemideae</taxon>
        <taxon>Anthemidinae</taxon>
        <taxon>Tanacetum</taxon>
    </lineage>
</organism>